<evidence type="ECO:0000256" key="1">
    <source>
        <dbReference type="SAM" id="Coils"/>
    </source>
</evidence>
<feature type="signal peptide" evidence="2">
    <location>
        <begin position="1"/>
        <end position="19"/>
    </location>
</feature>
<dbReference type="PROSITE" id="PS51688">
    <property type="entry name" value="ICA"/>
    <property type="match status" value="1"/>
</dbReference>
<name>A0A1H9JGW9_9BACT</name>
<gene>
    <name evidence="4" type="ORF">SAMN05444359_11765</name>
</gene>
<organism evidence="4 5">
    <name type="scientific">Neolewinella agarilytica</name>
    <dbReference type="NCBI Taxonomy" id="478744"/>
    <lineage>
        <taxon>Bacteria</taxon>
        <taxon>Pseudomonadati</taxon>
        <taxon>Bacteroidota</taxon>
        <taxon>Saprospiria</taxon>
        <taxon>Saprospirales</taxon>
        <taxon>Lewinellaceae</taxon>
        <taxon>Neolewinella</taxon>
    </lineage>
</organism>
<dbReference type="EMBL" id="FOFB01000017">
    <property type="protein sequence ID" value="SEQ86092.1"/>
    <property type="molecule type" value="Genomic_DNA"/>
</dbReference>
<keyword evidence="5" id="KW-1185">Reference proteome</keyword>
<dbReference type="STRING" id="478744.SAMN05444359_11765"/>
<proteinExistence type="predicted"/>
<dbReference type="AlphaFoldDB" id="A0A1H9JGW9"/>
<sequence length="970" mass="100375">MKRLLFSLCAFFLAAGLFAQAPSGFKFQAVARDVDNNAMATENIAVRVSLLKGGPSGSVSYSERHEVTTTDLGVFDLHIGNGVSLSGDMSTIDWGADNYYLKVDMDPNGGTSYVNLGASQLLSVPYAMYATSAGSGGGGGDPTDELQNLIYDPSSQTLTLTDGNSVTLQVGSGGGTDDQTISLSGTTLSIEGGNAVDLSALQDGVNDADADPTNEIQNLSFNPATNELSIDGGNTITIPSGGTDADADPMNEIQTITISGDQLSLSNGGGTVTIPSGGGGNTDEQTLSFNPATNELTITGGNTVTIPTGGTDADADPTNEIQDISFNPATNELSITNGSTITIPTGGADADADPMNELQTISKAGNIVTLSDGGGTFTDETEDADADPANEIQDISFNPATNELSITNGSTITIPTGGADADADPMNELQTISKAGDIVTLSNGGGTFTDETEDADADPTNEIQTISKAGDVVTLSNGGGTFTDEKEDADADPTNEIQMLSLSGTTLSLSDGGGSVNLPAGGSSFELPYYGGVSHSGGAFHAHNNTTGGSYGVVGTTGTDGSTIPANRAGVLGYSTEAHGVYGRSENSFYAGVQGVSNSATGVGVQGYGFGGGVGGHFYTTTTGVAALTTGRGNVGIGIDEPDEKMHVGGNLFVQTNLGNLQLGFPNDGARWALSTIGSGATLQFRSKLSGATSYSTRFRMMQDGEFQLGTSTDPSAWMHIRANSSITKPQLKLEESGNDYARLELTNDAAGGAYWHLAGLPSATTSSARLNFYFRNASGAADRMTITGDGEVGINGSPTARLELFQRSQTVGSGLRFDDGTANSDWDVTHGFGLRFHYGGSLRGLINANTGAYTQSSDARLKTAVAAITPVMDKLRSLSVKTYQYKSAEKPETTIGLLAQEAKDLFPELVSYSEADQLYGINYAGFSMVAIKAIQEQQQVIDEQETEINDLKARLARLEALLLPQADRE</sequence>
<evidence type="ECO:0000313" key="5">
    <source>
        <dbReference type="Proteomes" id="UP000199021"/>
    </source>
</evidence>
<dbReference type="RefSeq" id="WP_090170088.1">
    <property type="nucleotide sequence ID" value="NZ_FOFB01000017.1"/>
</dbReference>
<protein>
    <submittedName>
        <fullName evidence="4">Chaperone of endosialidase</fullName>
    </submittedName>
</protein>
<dbReference type="Pfam" id="PF13884">
    <property type="entry name" value="Peptidase_S74"/>
    <property type="match status" value="1"/>
</dbReference>
<feature type="domain" description="Peptidase S74" evidence="3">
    <location>
        <begin position="858"/>
        <end position="949"/>
    </location>
</feature>
<accession>A0A1H9JGW9</accession>
<evidence type="ECO:0000256" key="2">
    <source>
        <dbReference type="SAM" id="SignalP"/>
    </source>
</evidence>
<dbReference type="Proteomes" id="UP000199021">
    <property type="component" value="Unassembled WGS sequence"/>
</dbReference>
<dbReference type="InParanoid" id="A0A1H9JGW9"/>
<dbReference type="OrthoDB" id="1488700at2"/>
<feature type="coiled-coil region" evidence="1">
    <location>
        <begin position="935"/>
        <end position="962"/>
    </location>
</feature>
<feature type="chain" id="PRO_5011697948" evidence="2">
    <location>
        <begin position="20"/>
        <end position="970"/>
    </location>
</feature>
<keyword evidence="2" id="KW-0732">Signal</keyword>
<evidence type="ECO:0000259" key="3">
    <source>
        <dbReference type="PROSITE" id="PS51688"/>
    </source>
</evidence>
<keyword evidence="1" id="KW-0175">Coiled coil</keyword>
<evidence type="ECO:0000313" key="4">
    <source>
        <dbReference type="EMBL" id="SEQ86092.1"/>
    </source>
</evidence>
<reference evidence="5" key="1">
    <citation type="submission" date="2016-10" db="EMBL/GenBank/DDBJ databases">
        <authorList>
            <person name="Varghese N."/>
            <person name="Submissions S."/>
        </authorList>
    </citation>
    <scope>NUCLEOTIDE SEQUENCE [LARGE SCALE GENOMIC DNA]</scope>
    <source>
        <strain evidence="5">DSM 24740</strain>
    </source>
</reference>
<dbReference type="InterPro" id="IPR030392">
    <property type="entry name" value="S74_ICA"/>
</dbReference>